<dbReference type="PANTHER" id="PTHR30404">
    <property type="entry name" value="N-ACETYLMURAMOYL-L-ALANINE AMIDASE"/>
    <property type="match status" value="1"/>
</dbReference>
<evidence type="ECO:0000256" key="2">
    <source>
        <dbReference type="SAM" id="MobiDB-lite"/>
    </source>
</evidence>
<dbReference type="CDD" id="cd02696">
    <property type="entry name" value="MurNAc-LAA"/>
    <property type="match status" value="1"/>
</dbReference>
<dbReference type="Gene3D" id="3.40.630.40">
    <property type="entry name" value="Zn-dependent exopeptidases"/>
    <property type="match status" value="1"/>
</dbReference>
<dbReference type="Pfam" id="PF01520">
    <property type="entry name" value="Amidase_3"/>
    <property type="match status" value="1"/>
</dbReference>
<evidence type="ECO:0000313" key="4">
    <source>
        <dbReference type="EMBL" id="MPM51619.1"/>
    </source>
</evidence>
<dbReference type="InterPro" id="IPR002508">
    <property type="entry name" value="MurNAc-LAA_cat"/>
</dbReference>
<proteinExistence type="predicted"/>
<gene>
    <name evidence="4" type="ORF">SDC9_98369</name>
</gene>
<dbReference type="GO" id="GO:0009253">
    <property type="term" value="P:peptidoglycan catabolic process"/>
    <property type="evidence" value="ECO:0007669"/>
    <property type="project" value="InterPro"/>
</dbReference>
<sequence length="314" mass="35443">MKIYIDQGHNPNNTDAGAEGHGYREHELTYEIGLLIAAILNDNGFETRLSRNSPDIQLGYSRSSSSSVRIDDARRWGADYIISLHTNASTDPYATGSDCIVSSPDAKPLAETILEQLYITTKLQNRGVYINPGFHSSVRNAIPVILIEMGFITNKGDADLMFDHPDQFAFGISNGIIFYFHLATMSEAYDPAPTPFYQLYPDNNKGVCRLFIEVYSQDKRHNPVSKADVIVYRGMCGNHIVIYHGQTDLSGRTIPVELPLYDAIDSDTVDKSSGNRIMYCICVRHPEYLPNNHWINIDSRKIMYETIELVERHK</sequence>
<feature type="region of interest" description="Disordered" evidence="2">
    <location>
        <begin position="1"/>
        <end position="20"/>
    </location>
</feature>
<dbReference type="AlphaFoldDB" id="A0A645AEK8"/>
<name>A0A645AEK8_9ZZZZ</name>
<protein>
    <recommendedName>
        <fullName evidence="3">MurNAc-LAA domain-containing protein</fullName>
    </recommendedName>
</protein>
<dbReference type="GO" id="GO:0030288">
    <property type="term" value="C:outer membrane-bounded periplasmic space"/>
    <property type="evidence" value="ECO:0007669"/>
    <property type="project" value="TreeGrafter"/>
</dbReference>
<accession>A0A645AEK8</accession>
<dbReference type="EMBL" id="VSSQ01013497">
    <property type="protein sequence ID" value="MPM51619.1"/>
    <property type="molecule type" value="Genomic_DNA"/>
</dbReference>
<organism evidence="4">
    <name type="scientific">bioreactor metagenome</name>
    <dbReference type="NCBI Taxonomy" id="1076179"/>
    <lineage>
        <taxon>unclassified sequences</taxon>
        <taxon>metagenomes</taxon>
        <taxon>ecological metagenomes</taxon>
    </lineage>
</organism>
<comment type="caution">
    <text evidence="4">The sequence shown here is derived from an EMBL/GenBank/DDBJ whole genome shotgun (WGS) entry which is preliminary data.</text>
</comment>
<feature type="domain" description="MurNAc-LAA" evidence="3">
    <location>
        <begin position="70"/>
        <end position="177"/>
    </location>
</feature>
<dbReference type="InterPro" id="IPR050695">
    <property type="entry name" value="N-acetylmuramoyl_amidase_3"/>
</dbReference>
<dbReference type="SMART" id="SM00646">
    <property type="entry name" value="Ami_3"/>
    <property type="match status" value="1"/>
</dbReference>
<evidence type="ECO:0000256" key="1">
    <source>
        <dbReference type="ARBA" id="ARBA00022801"/>
    </source>
</evidence>
<dbReference type="SUPFAM" id="SSF53187">
    <property type="entry name" value="Zn-dependent exopeptidases"/>
    <property type="match status" value="1"/>
</dbReference>
<reference evidence="4" key="1">
    <citation type="submission" date="2019-08" db="EMBL/GenBank/DDBJ databases">
        <authorList>
            <person name="Kucharzyk K."/>
            <person name="Murdoch R.W."/>
            <person name="Higgins S."/>
            <person name="Loffler F."/>
        </authorList>
    </citation>
    <scope>NUCLEOTIDE SEQUENCE</scope>
</reference>
<dbReference type="PANTHER" id="PTHR30404:SF0">
    <property type="entry name" value="N-ACETYLMURAMOYL-L-ALANINE AMIDASE AMIC"/>
    <property type="match status" value="1"/>
</dbReference>
<keyword evidence="1" id="KW-0378">Hydrolase</keyword>
<dbReference type="GO" id="GO:0008745">
    <property type="term" value="F:N-acetylmuramoyl-L-alanine amidase activity"/>
    <property type="evidence" value="ECO:0007669"/>
    <property type="project" value="InterPro"/>
</dbReference>
<evidence type="ECO:0000259" key="3">
    <source>
        <dbReference type="SMART" id="SM00646"/>
    </source>
</evidence>